<name>A0A2I2GRL1_9EURO</name>
<feature type="domain" description="Isochorismatase-like" evidence="3">
    <location>
        <begin position="7"/>
        <end position="188"/>
    </location>
</feature>
<dbReference type="Gene3D" id="3.40.50.850">
    <property type="entry name" value="Isochorismatase-like"/>
    <property type="match status" value="1"/>
</dbReference>
<comment type="caution">
    <text evidence="4">The sequence shown here is derived from an EMBL/GenBank/DDBJ whole genome shotgun (WGS) entry which is preliminary data.</text>
</comment>
<dbReference type="Pfam" id="PF00857">
    <property type="entry name" value="Isochorismatase"/>
    <property type="match status" value="1"/>
</dbReference>
<comment type="similarity">
    <text evidence="1">Belongs to the isochorismatase family.</text>
</comment>
<reference evidence="4 5" key="1">
    <citation type="submission" date="2016-12" db="EMBL/GenBank/DDBJ databases">
        <title>The genomes of Aspergillus section Nigri reveals drivers in fungal speciation.</title>
        <authorList>
            <consortium name="DOE Joint Genome Institute"/>
            <person name="Vesth T.C."/>
            <person name="Nybo J."/>
            <person name="Theobald S."/>
            <person name="Brandl J."/>
            <person name="Frisvad J.C."/>
            <person name="Nielsen K.F."/>
            <person name="Lyhne E.K."/>
            <person name="Kogle M.E."/>
            <person name="Kuo A."/>
            <person name="Riley R."/>
            <person name="Clum A."/>
            <person name="Nolan M."/>
            <person name="Lipzen A."/>
            <person name="Salamov A."/>
            <person name="Henrissat B."/>
            <person name="Wiebenga A."/>
            <person name="De Vries R.P."/>
            <person name="Grigoriev I.V."/>
            <person name="Mortensen U.H."/>
            <person name="Andersen M.R."/>
            <person name="Baker S.E."/>
        </authorList>
    </citation>
    <scope>NUCLEOTIDE SEQUENCE [LARGE SCALE GENOMIC DNA]</scope>
    <source>
        <strain evidence="4 5">IBT 23096</strain>
    </source>
</reference>
<evidence type="ECO:0000259" key="3">
    <source>
        <dbReference type="Pfam" id="PF00857"/>
    </source>
</evidence>
<evidence type="ECO:0000256" key="2">
    <source>
        <dbReference type="ARBA" id="ARBA00022801"/>
    </source>
</evidence>
<organism evidence="4 5">
    <name type="scientific">Aspergillus steynii IBT 23096</name>
    <dbReference type="NCBI Taxonomy" id="1392250"/>
    <lineage>
        <taxon>Eukaryota</taxon>
        <taxon>Fungi</taxon>
        <taxon>Dikarya</taxon>
        <taxon>Ascomycota</taxon>
        <taxon>Pezizomycotina</taxon>
        <taxon>Eurotiomycetes</taxon>
        <taxon>Eurotiomycetidae</taxon>
        <taxon>Eurotiales</taxon>
        <taxon>Aspergillaceae</taxon>
        <taxon>Aspergillus</taxon>
        <taxon>Aspergillus subgen. Circumdati</taxon>
    </lineage>
</organism>
<gene>
    <name evidence="4" type="ORF">P170DRAFT_470927</name>
</gene>
<dbReference type="InterPro" id="IPR000868">
    <property type="entry name" value="Isochorismatase-like_dom"/>
</dbReference>
<dbReference type="GeneID" id="36560497"/>
<dbReference type="VEuPathDB" id="FungiDB:P170DRAFT_470927"/>
<evidence type="ECO:0000313" key="5">
    <source>
        <dbReference type="Proteomes" id="UP000234275"/>
    </source>
</evidence>
<proteinExistence type="inferred from homology"/>
<dbReference type="SUPFAM" id="SSF52499">
    <property type="entry name" value="Isochorismatase-like hydrolases"/>
    <property type="match status" value="1"/>
</dbReference>
<dbReference type="AlphaFoldDB" id="A0A2I2GRL1"/>
<dbReference type="STRING" id="1392250.A0A2I2GRL1"/>
<protein>
    <submittedName>
        <fullName evidence="4">Isochorismatase hydrolase</fullName>
    </submittedName>
</protein>
<dbReference type="InterPro" id="IPR036380">
    <property type="entry name" value="Isochorismatase-like_sf"/>
</dbReference>
<keyword evidence="5" id="KW-1185">Reference proteome</keyword>
<dbReference type="OrthoDB" id="167809at2759"/>
<dbReference type="Proteomes" id="UP000234275">
    <property type="component" value="Unassembled WGS sequence"/>
</dbReference>
<dbReference type="InterPro" id="IPR050272">
    <property type="entry name" value="Isochorismatase-like_hydrls"/>
</dbReference>
<accession>A0A2I2GRL1</accession>
<dbReference type="EMBL" id="MSFO01000001">
    <property type="protein sequence ID" value="PLB55516.1"/>
    <property type="molecule type" value="Genomic_DNA"/>
</dbReference>
<dbReference type="GO" id="GO:0016787">
    <property type="term" value="F:hydrolase activity"/>
    <property type="evidence" value="ECO:0007669"/>
    <property type="project" value="UniProtKB-KW"/>
</dbReference>
<sequence>MPGPANTAIVLVDPYNDFLHPDGVLTPRLKDLNERQTVKHLQDLVQAARFHKIPIFYGLHQTCTENSFFGWKHMTPNNVKQQRLQFFKEGSFGAEIYEGLQPDPANGDVVVSRHWNSSSFQHTDLDFQLRQREITNLVFAGLTANTCLEATARDAFEHGYNITLLKDATASWSRELANAAVDLVWPLFSQKVITVNEWIESLW</sequence>
<dbReference type="CDD" id="cd00431">
    <property type="entry name" value="cysteine_hydrolases"/>
    <property type="match status" value="1"/>
</dbReference>
<dbReference type="PANTHER" id="PTHR43540">
    <property type="entry name" value="PEROXYUREIDOACRYLATE/UREIDOACRYLATE AMIDOHYDROLASE-RELATED"/>
    <property type="match status" value="1"/>
</dbReference>
<keyword evidence="2 4" id="KW-0378">Hydrolase</keyword>
<dbReference type="PANTHER" id="PTHR43540:SF16">
    <property type="entry name" value="ISOCHORISMATASE-LIKE DOMAIN-CONTAINING PROTEIN"/>
    <property type="match status" value="1"/>
</dbReference>
<dbReference type="RefSeq" id="XP_024710818.1">
    <property type="nucleotide sequence ID" value="XM_024852799.1"/>
</dbReference>
<evidence type="ECO:0000256" key="1">
    <source>
        <dbReference type="ARBA" id="ARBA00006336"/>
    </source>
</evidence>
<evidence type="ECO:0000313" key="4">
    <source>
        <dbReference type="EMBL" id="PLB55516.1"/>
    </source>
</evidence>